<reference evidence="2" key="1">
    <citation type="journal article" date="2019" name="Sci. Rep.">
        <title>Draft genome of Tanacetum cinerariifolium, the natural source of mosquito coil.</title>
        <authorList>
            <person name="Yamashiro T."/>
            <person name="Shiraishi A."/>
            <person name="Satake H."/>
            <person name="Nakayama K."/>
        </authorList>
    </citation>
    <scope>NUCLEOTIDE SEQUENCE</scope>
</reference>
<name>A0A6L2KGR9_TANCI</name>
<dbReference type="AlphaFoldDB" id="A0A6L2KGR9"/>
<comment type="caution">
    <text evidence="2">The sequence shown here is derived from an EMBL/GenBank/DDBJ whole genome shotgun (WGS) entry which is preliminary data.</text>
</comment>
<evidence type="ECO:0000313" key="2">
    <source>
        <dbReference type="EMBL" id="GEU48681.1"/>
    </source>
</evidence>
<dbReference type="EMBL" id="BKCJ010002455">
    <property type="protein sequence ID" value="GEU48681.1"/>
    <property type="molecule type" value="Genomic_DNA"/>
</dbReference>
<sequence length="488" mass="55863">MDNLAFAPQHNMVAYLEKTKSNVDFYKIVDFLTSSSIHHALTIYATVDGKTIVITESSVRRYLLFTDDNGITCLTNAQIFENFPLIGYEGSSLERQETMGGVTAQIRFESEPIQSSDPPLLTSNTVKSREDRMEHAIELMDPVTQTRYDSPLSGGQTPGSDEGNMTLKELTDLCTILSEKILHLENVKTAQEKEIASLKKRGRKNLKSQQKFQDIDDLVDEEVIVKDNSSGEKGGSTAKTVSTARPEVSTAEPKTPPTTTTLFYDEDVTIADTLSRSFEEIRKLYTKKQKWVDAFVPIGSEENEKRFRSRKKRAAGSSSKQKSPKKKKKVNDQEFIDTDKELRKWLKVVPDDDKAINYETLDDKSPIVDFLDRQDVLDLHKIVMERFPANDPEGYDLILWGDLKILMESNEDDEIWRNQKDWKLLSWKLYETCKVHTLMLDDSLASINMFVEKRYPLTKEILEKMLSWRLEAETKSTLALDLIKFIKL</sequence>
<evidence type="ECO:0000256" key="1">
    <source>
        <dbReference type="SAM" id="MobiDB-lite"/>
    </source>
</evidence>
<feature type="region of interest" description="Disordered" evidence="1">
    <location>
        <begin position="228"/>
        <end position="260"/>
    </location>
</feature>
<accession>A0A6L2KGR9</accession>
<feature type="region of interest" description="Disordered" evidence="1">
    <location>
        <begin position="305"/>
        <end position="333"/>
    </location>
</feature>
<proteinExistence type="predicted"/>
<gene>
    <name evidence="2" type="ORF">Tci_020659</name>
</gene>
<organism evidence="2">
    <name type="scientific">Tanacetum cinerariifolium</name>
    <name type="common">Dalmatian daisy</name>
    <name type="synonym">Chrysanthemum cinerariifolium</name>
    <dbReference type="NCBI Taxonomy" id="118510"/>
    <lineage>
        <taxon>Eukaryota</taxon>
        <taxon>Viridiplantae</taxon>
        <taxon>Streptophyta</taxon>
        <taxon>Embryophyta</taxon>
        <taxon>Tracheophyta</taxon>
        <taxon>Spermatophyta</taxon>
        <taxon>Magnoliopsida</taxon>
        <taxon>eudicotyledons</taxon>
        <taxon>Gunneridae</taxon>
        <taxon>Pentapetalae</taxon>
        <taxon>asterids</taxon>
        <taxon>campanulids</taxon>
        <taxon>Asterales</taxon>
        <taxon>Asteraceae</taxon>
        <taxon>Asteroideae</taxon>
        <taxon>Anthemideae</taxon>
        <taxon>Anthemidinae</taxon>
        <taxon>Tanacetum</taxon>
    </lineage>
</organism>
<protein>
    <submittedName>
        <fullName evidence="2">Uncharacterized protein</fullName>
    </submittedName>
</protein>